<keyword evidence="4" id="KW-1133">Transmembrane helix</keyword>
<evidence type="ECO:0000259" key="7">
    <source>
        <dbReference type="Pfam" id="PF04884"/>
    </source>
</evidence>
<feature type="chain" id="PRO_5040417643" evidence="6">
    <location>
        <begin position="28"/>
        <end position="541"/>
    </location>
</feature>
<organism evidence="8 9">
    <name type="scientific">Seminavis robusta</name>
    <dbReference type="NCBI Taxonomy" id="568900"/>
    <lineage>
        <taxon>Eukaryota</taxon>
        <taxon>Sar</taxon>
        <taxon>Stramenopiles</taxon>
        <taxon>Ochrophyta</taxon>
        <taxon>Bacillariophyta</taxon>
        <taxon>Bacillariophyceae</taxon>
        <taxon>Bacillariophycidae</taxon>
        <taxon>Naviculales</taxon>
        <taxon>Naviculaceae</taxon>
        <taxon>Seminavis</taxon>
    </lineage>
</organism>
<reference evidence="8" key="1">
    <citation type="submission" date="2020-06" db="EMBL/GenBank/DDBJ databases">
        <authorList>
            <consortium name="Plant Systems Biology data submission"/>
        </authorList>
    </citation>
    <scope>NUCLEOTIDE SEQUENCE</scope>
    <source>
        <strain evidence="8">D6</strain>
    </source>
</reference>
<dbReference type="OrthoDB" id="364779at2759"/>
<evidence type="ECO:0000313" key="9">
    <source>
        <dbReference type="Proteomes" id="UP001153069"/>
    </source>
</evidence>
<dbReference type="Proteomes" id="UP001153069">
    <property type="component" value="Unassembled WGS sequence"/>
</dbReference>
<feature type="domain" description="Protein root UVB sensitive/RUS" evidence="7">
    <location>
        <begin position="97"/>
        <end position="334"/>
    </location>
</feature>
<evidence type="ECO:0000256" key="5">
    <source>
        <dbReference type="ARBA" id="ARBA00023136"/>
    </source>
</evidence>
<feature type="signal peptide" evidence="6">
    <location>
        <begin position="1"/>
        <end position="27"/>
    </location>
</feature>
<comment type="subcellular location">
    <subcellularLocation>
        <location evidence="1">Membrane</location>
    </subcellularLocation>
</comment>
<evidence type="ECO:0000256" key="3">
    <source>
        <dbReference type="ARBA" id="ARBA00022692"/>
    </source>
</evidence>
<sequence>MMSSPLHAKRWCRALILSLVLATKASCLATSSIPSHPKGKLNAQDDSTMYPKTAVVSTKKNGGHSQVYPNTKDILGKDNTKKSFGIQGLASMIQRGSQNFQAAIRSTFLPSGYPLKTPPGYLNYAIWSWIQDLSTQLRSVLATQKILEGVGVGREGATALSALMNFLARDGCGMIATLLFTSVASSRFRADVKRWRLVADIAVDIGITLEIAAVATPPNLFLPMICLGNMCKAICGVAAGACGGSINLHWAQGSDISDINAKFGAQNTITGMVGLIFAALFARSVASWKLWKLWILYSALTLLHIVANIRCMRLIDFQSLNNVRLNIVLQDFLQWWDLQSQSSSDNVSSTAAATPILSTPSKVSKMEPLFFLPKRFYPRQNAIHKRSVPIFFGQSFNEFCERSRHASGAEIAETLQTAPAELLDTAFGTDDYLVSAGVISASKRKLCVNVIFREDATPETEAKAYLHAILLGRHLKTLEKMKDFPLDNDVAVMAIEAKTEQEEIGYAWNLFQAGCYVAGWDLTKTEMQTMGYEVTTAVPSA</sequence>
<keyword evidence="5" id="KW-0472">Membrane</keyword>
<accession>A0A9N8EF00</accession>
<name>A0A9N8EF00_9STRA</name>
<comment type="caution">
    <text evidence="8">The sequence shown here is derived from an EMBL/GenBank/DDBJ whole genome shotgun (WGS) entry which is preliminary data.</text>
</comment>
<dbReference type="PANTHER" id="PTHR12770">
    <property type="entry name" value="RUS1 FAMILY PROTEIN C16ORF58"/>
    <property type="match status" value="1"/>
</dbReference>
<dbReference type="EMBL" id="CAICTM010000845">
    <property type="protein sequence ID" value="CAB9517294.1"/>
    <property type="molecule type" value="Genomic_DNA"/>
</dbReference>
<keyword evidence="3" id="KW-0812">Transmembrane</keyword>
<protein>
    <submittedName>
        <fullName evidence="8">RUS1 family protein C16orf58 homolog</fullName>
    </submittedName>
</protein>
<dbReference type="PANTHER" id="PTHR12770:SF31">
    <property type="entry name" value="RUS FAMILY MEMBER 1"/>
    <property type="match status" value="1"/>
</dbReference>
<evidence type="ECO:0000256" key="2">
    <source>
        <dbReference type="ARBA" id="ARBA00007558"/>
    </source>
</evidence>
<comment type="similarity">
    <text evidence="2">Belongs to the RUS1 family.</text>
</comment>
<keyword evidence="9" id="KW-1185">Reference proteome</keyword>
<evidence type="ECO:0000256" key="6">
    <source>
        <dbReference type="SAM" id="SignalP"/>
    </source>
</evidence>
<evidence type="ECO:0000256" key="4">
    <source>
        <dbReference type="ARBA" id="ARBA00022989"/>
    </source>
</evidence>
<proteinExistence type="inferred from homology"/>
<keyword evidence="6" id="KW-0732">Signal</keyword>
<dbReference type="Pfam" id="PF04884">
    <property type="entry name" value="UVB_sens_prot"/>
    <property type="match status" value="1"/>
</dbReference>
<dbReference type="GO" id="GO:0016020">
    <property type="term" value="C:membrane"/>
    <property type="evidence" value="ECO:0007669"/>
    <property type="project" value="UniProtKB-SubCell"/>
</dbReference>
<dbReference type="InterPro" id="IPR006968">
    <property type="entry name" value="RUS_fam"/>
</dbReference>
<dbReference type="InterPro" id="IPR054549">
    <property type="entry name" value="UVB_sens_RUS_dom"/>
</dbReference>
<dbReference type="AlphaFoldDB" id="A0A9N8EF00"/>
<gene>
    <name evidence="8" type="ORF">SEMRO_846_G210190.1</name>
</gene>
<evidence type="ECO:0000313" key="8">
    <source>
        <dbReference type="EMBL" id="CAB9517294.1"/>
    </source>
</evidence>
<evidence type="ECO:0000256" key="1">
    <source>
        <dbReference type="ARBA" id="ARBA00004370"/>
    </source>
</evidence>